<dbReference type="Proteomes" id="UP000501568">
    <property type="component" value="Chromosome"/>
</dbReference>
<keyword evidence="3" id="KW-1185">Reference proteome</keyword>
<sequence length="506" mass="53631">MFLRNDHGYDLGGGANALSNPRTAEPVAPAKSKAGLSHKLRARFPDFELVPDLGSRIGSLQWYRGVATCVGLCAVTLLMAPGLEDPIYGYVPPALQGEEWEAARVQAISPLADGAKTGYDMAATGLVAPLADTPERPIIDLTTKISSGGTLLGALQRSGVGATDAANAVSLIGDAISLRDLQAGTPFDVRLGRRSDKSQPRPLERLGFRARFDLSVEVSRGADGTLALRQIPIAVDSTPLRIRGKVGSSLYRSARAAGAPAKAVEAFIRAIATRMSMSQIGADADFEMIVARDRAETGEVRFGNVLFGGIQQGSTKVQLASWDYQGRTEWFDMDGKGEKRGSMVRPVHGRLTSSFGMRWHPVLGRRRMHKGWDIAAPSGTPIRAIADGRVTFSGRNGGYGNFVRLRHSSGLQSAYGHMLRTAVRSGARVRRGDVIGYVGSTGVSTGPHVHFEVLRGGVAVNPGSVSFMSQSILGGGDLSSFRANVSKLLKTPVQPATEGEAAAAAE</sequence>
<dbReference type="Gene3D" id="3.10.450.350">
    <property type="match status" value="1"/>
</dbReference>
<protein>
    <submittedName>
        <fullName evidence="2">M23 family metallopeptidase</fullName>
    </submittedName>
</protein>
<proteinExistence type="predicted"/>
<dbReference type="GO" id="GO:0004222">
    <property type="term" value="F:metalloendopeptidase activity"/>
    <property type="evidence" value="ECO:0007669"/>
    <property type="project" value="TreeGrafter"/>
</dbReference>
<dbReference type="Gene3D" id="2.70.70.10">
    <property type="entry name" value="Glucose Permease (Domain IIA)"/>
    <property type="match status" value="1"/>
</dbReference>
<organism evidence="2 3">
    <name type="scientific">Stakelama tenebrarum</name>
    <dbReference type="NCBI Taxonomy" id="2711215"/>
    <lineage>
        <taxon>Bacteria</taxon>
        <taxon>Pseudomonadati</taxon>
        <taxon>Pseudomonadota</taxon>
        <taxon>Alphaproteobacteria</taxon>
        <taxon>Sphingomonadales</taxon>
        <taxon>Sphingomonadaceae</taxon>
        <taxon>Stakelama</taxon>
    </lineage>
</organism>
<dbReference type="InterPro" id="IPR050570">
    <property type="entry name" value="Cell_wall_metabolism_enzyme"/>
</dbReference>
<dbReference type="CDD" id="cd12797">
    <property type="entry name" value="M23_peptidase"/>
    <property type="match status" value="1"/>
</dbReference>
<dbReference type="KEGG" id="spzr:G5C33_18780"/>
<gene>
    <name evidence="2" type="ORF">G5C33_18780</name>
</gene>
<dbReference type="RefSeq" id="WP_165328557.1">
    <property type="nucleotide sequence ID" value="NZ_CP049109.1"/>
</dbReference>
<accession>A0A6G6Y9P9</accession>
<evidence type="ECO:0000313" key="2">
    <source>
        <dbReference type="EMBL" id="QIG81630.1"/>
    </source>
</evidence>
<dbReference type="Pfam" id="PF01551">
    <property type="entry name" value="Peptidase_M23"/>
    <property type="match status" value="1"/>
</dbReference>
<evidence type="ECO:0000313" key="3">
    <source>
        <dbReference type="Proteomes" id="UP000501568"/>
    </source>
</evidence>
<evidence type="ECO:0000259" key="1">
    <source>
        <dbReference type="Pfam" id="PF01551"/>
    </source>
</evidence>
<dbReference type="SUPFAM" id="SSF51261">
    <property type="entry name" value="Duplicated hybrid motif"/>
    <property type="match status" value="1"/>
</dbReference>
<reference evidence="2 3" key="1">
    <citation type="submission" date="2020-02" db="EMBL/GenBank/DDBJ databases">
        <authorList>
            <person name="Zheng R.K."/>
            <person name="Sun C.M."/>
        </authorList>
    </citation>
    <scope>NUCLEOTIDE SEQUENCE [LARGE SCALE GENOMIC DNA]</scope>
    <source>
        <strain evidence="3">zrk23</strain>
    </source>
</reference>
<dbReference type="InterPro" id="IPR011055">
    <property type="entry name" value="Dup_hybrid_motif"/>
</dbReference>
<dbReference type="EMBL" id="CP049109">
    <property type="protein sequence ID" value="QIG81630.1"/>
    <property type="molecule type" value="Genomic_DNA"/>
</dbReference>
<dbReference type="PANTHER" id="PTHR21666:SF270">
    <property type="entry name" value="MUREIN HYDROLASE ACTIVATOR ENVC"/>
    <property type="match status" value="1"/>
</dbReference>
<dbReference type="PANTHER" id="PTHR21666">
    <property type="entry name" value="PEPTIDASE-RELATED"/>
    <property type="match status" value="1"/>
</dbReference>
<feature type="domain" description="M23ase beta-sheet core" evidence="1">
    <location>
        <begin position="367"/>
        <end position="462"/>
    </location>
</feature>
<name>A0A6G6Y9P9_9SPHN</name>
<dbReference type="InterPro" id="IPR016047">
    <property type="entry name" value="M23ase_b-sheet_dom"/>
</dbReference>
<dbReference type="AlphaFoldDB" id="A0A6G6Y9P9"/>